<reference evidence="2" key="2">
    <citation type="submission" date="2020-09" db="EMBL/GenBank/DDBJ databases">
        <authorList>
            <person name="Sun Q."/>
            <person name="Kim S."/>
        </authorList>
    </citation>
    <scope>NUCLEOTIDE SEQUENCE</scope>
    <source>
        <strain evidence="2">KCTC 42097</strain>
    </source>
</reference>
<organism evidence="2 3">
    <name type="scientific">Limoniibacter endophyticus</name>
    <dbReference type="NCBI Taxonomy" id="1565040"/>
    <lineage>
        <taxon>Bacteria</taxon>
        <taxon>Pseudomonadati</taxon>
        <taxon>Pseudomonadota</taxon>
        <taxon>Alphaproteobacteria</taxon>
        <taxon>Hyphomicrobiales</taxon>
        <taxon>Bartonellaceae</taxon>
        <taxon>Limoniibacter</taxon>
    </lineage>
</organism>
<feature type="region of interest" description="Disordered" evidence="1">
    <location>
        <begin position="23"/>
        <end position="56"/>
    </location>
</feature>
<evidence type="ECO:0000313" key="3">
    <source>
        <dbReference type="Proteomes" id="UP000641137"/>
    </source>
</evidence>
<dbReference type="Proteomes" id="UP000641137">
    <property type="component" value="Unassembled WGS sequence"/>
</dbReference>
<keyword evidence="3" id="KW-1185">Reference proteome</keyword>
<protein>
    <submittedName>
        <fullName evidence="2">Uncharacterized protein</fullName>
    </submittedName>
</protein>
<sequence>MKLRVHVNVRKIVERLRHEERQVGERRSWERGRARLGKALEAKRNDAETSHDTRRN</sequence>
<comment type="caution">
    <text evidence="2">The sequence shown here is derived from an EMBL/GenBank/DDBJ whole genome shotgun (WGS) entry which is preliminary data.</text>
</comment>
<evidence type="ECO:0000256" key="1">
    <source>
        <dbReference type="SAM" id="MobiDB-lite"/>
    </source>
</evidence>
<dbReference type="AlphaFoldDB" id="A0A8J3DGZ0"/>
<accession>A0A8J3DGZ0</accession>
<reference evidence="2" key="1">
    <citation type="journal article" date="2014" name="Int. J. Syst. Evol. Microbiol.">
        <title>Complete genome sequence of Corynebacterium casei LMG S-19264T (=DSM 44701T), isolated from a smear-ripened cheese.</title>
        <authorList>
            <consortium name="US DOE Joint Genome Institute (JGI-PGF)"/>
            <person name="Walter F."/>
            <person name="Albersmeier A."/>
            <person name="Kalinowski J."/>
            <person name="Ruckert C."/>
        </authorList>
    </citation>
    <scope>NUCLEOTIDE SEQUENCE</scope>
    <source>
        <strain evidence="2">KCTC 42097</strain>
    </source>
</reference>
<dbReference type="EMBL" id="BMZO01000004">
    <property type="protein sequence ID" value="GHC69322.1"/>
    <property type="molecule type" value="Genomic_DNA"/>
</dbReference>
<dbReference type="RefSeq" id="WP_189489374.1">
    <property type="nucleotide sequence ID" value="NZ_BMZO01000004.1"/>
</dbReference>
<name>A0A8J3DGZ0_9HYPH</name>
<gene>
    <name evidence="2" type="ORF">GCM10010136_15040</name>
</gene>
<evidence type="ECO:0000313" key="2">
    <source>
        <dbReference type="EMBL" id="GHC69322.1"/>
    </source>
</evidence>
<proteinExistence type="predicted"/>